<proteinExistence type="predicted"/>
<dbReference type="InterPro" id="IPR021380">
    <property type="entry name" value="DUF3013"/>
</dbReference>
<evidence type="ECO:0000313" key="2">
    <source>
        <dbReference type="Proteomes" id="UP000051679"/>
    </source>
</evidence>
<dbReference type="EMBL" id="AYYO01000010">
    <property type="protein sequence ID" value="KRM56094.1"/>
    <property type="molecule type" value="Genomic_DNA"/>
</dbReference>
<organism evidence="1 2">
    <name type="scientific">Lacticaseibacillus sharpeae JCM 1186 = DSM 20505</name>
    <dbReference type="NCBI Taxonomy" id="1291052"/>
    <lineage>
        <taxon>Bacteria</taxon>
        <taxon>Bacillati</taxon>
        <taxon>Bacillota</taxon>
        <taxon>Bacilli</taxon>
        <taxon>Lactobacillales</taxon>
        <taxon>Lactobacillaceae</taxon>
        <taxon>Lacticaseibacillus</taxon>
    </lineage>
</organism>
<gene>
    <name evidence="1" type="ORF">FC18_GL000881</name>
</gene>
<reference evidence="1 2" key="1">
    <citation type="journal article" date="2015" name="Genome Announc.">
        <title>Expanding the biotechnology potential of lactobacilli through comparative genomics of 213 strains and associated genera.</title>
        <authorList>
            <person name="Sun Z."/>
            <person name="Harris H.M."/>
            <person name="McCann A."/>
            <person name="Guo C."/>
            <person name="Argimon S."/>
            <person name="Zhang W."/>
            <person name="Yang X."/>
            <person name="Jeffery I.B."/>
            <person name="Cooney J.C."/>
            <person name="Kagawa T.F."/>
            <person name="Liu W."/>
            <person name="Song Y."/>
            <person name="Salvetti E."/>
            <person name="Wrobel A."/>
            <person name="Rasinkangas P."/>
            <person name="Parkhill J."/>
            <person name="Rea M.C."/>
            <person name="O'Sullivan O."/>
            <person name="Ritari J."/>
            <person name="Douillard F.P."/>
            <person name="Paul Ross R."/>
            <person name="Yang R."/>
            <person name="Briner A.E."/>
            <person name="Felis G.E."/>
            <person name="de Vos W.M."/>
            <person name="Barrangou R."/>
            <person name="Klaenhammer T.R."/>
            <person name="Caufield P.W."/>
            <person name="Cui Y."/>
            <person name="Zhang H."/>
            <person name="O'Toole P.W."/>
        </authorList>
    </citation>
    <scope>NUCLEOTIDE SEQUENCE [LARGE SCALE GENOMIC DNA]</scope>
    <source>
        <strain evidence="1 2">DSM 20505</strain>
    </source>
</reference>
<name>A0A0R1ZM73_9LACO</name>
<dbReference type="STRING" id="1291052.FC18_GL000881"/>
<protein>
    <recommendedName>
        <fullName evidence="3">Methylpurine-DNA glycosylase</fullName>
    </recommendedName>
</protein>
<dbReference type="PATRIC" id="fig|1291052.5.peg.897"/>
<comment type="caution">
    <text evidence="1">The sequence shown here is derived from an EMBL/GenBank/DDBJ whole genome shotgun (WGS) entry which is preliminary data.</text>
</comment>
<evidence type="ECO:0008006" key="3">
    <source>
        <dbReference type="Google" id="ProtNLM"/>
    </source>
</evidence>
<keyword evidence="2" id="KW-1185">Reference proteome</keyword>
<evidence type="ECO:0000313" key="1">
    <source>
        <dbReference type="EMBL" id="KRM56094.1"/>
    </source>
</evidence>
<dbReference type="Gene3D" id="3.40.50.11250">
    <property type="entry name" value="Protein of unknown function DUF3013"/>
    <property type="match status" value="1"/>
</dbReference>
<dbReference type="AlphaFoldDB" id="A0A0R1ZM73"/>
<sequence length="165" mass="18552">MKTTTNMLDYIGDKMDALDFDGDLNLNWDKEAHVIELEYTMTVITDKDYTIEDQDGKDAESGEVSYDDAVLFYDKTKIDGNEYAEDYLTVIPFAGKKGIDQQTVDGFFAYFQQVLDDGESDLLDFVDGTSEGDEFAVAFDPEELAKAIAAEPAKKADTFFAYPKY</sequence>
<dbReference type="Proteomes" id="UP000051679">
    <property type="component" value="Unassembled WGS sequence"/>
</dbReference>
<dbReference type="Pfam" id="PF11217">
    <property type="entry name" value="DUF3013"/>
    <property type="match status" value="1"/>
</dbReference>
<accession>A0A0R1ZM73</accession>